<evidence type="ECO:0000313" key="2">
    <source>
        <dbReference type="EMBL" id="SDH82140.1"/>
    </source>
</evidence>
<gene>
    <name evidence="2" type="ORF">SAMN05421818_11717</name>
</gene>
<dbReference type="Proteomes" id="UP000243588">
    <property type="component" value="Unassembled WGS sequence"/>
</dbReference>
<feature type="chain" id="PRO_5017291829" evidence="1">
    <location>
        <begin position="25"/>
        <end position="143"/>
    </location>
</feature>
<dbReference type="AlphaFoldDB" id="A0A1G8FJ41"/>
<name>A0A1G8FJ41_9FLAO</name>
<dbReference type="RefSeq" id="WP_090409557.1">
    <property type="nucleotide sequence ID" value="NZ_FNDQ01000017.1"/>
</dbReference>
<protein>
    <submittedName>
        <fullName evidence="2">Uncharacterized protein</fullName>
    </submittedName>
</protein>
<dbReference type="STRING" id="702745.SAMN05421818_11717"/>
<proteinExistence type="predicted"/>
<keyword evidence="3" id="KW-1185">Reference proteome</keyword>
<evidence type="ECO:0000313" key="3">
    <source>
        <dbReference type="Proteomes" id="UP000243588"/>
    </source>
</evidence>
<reference evidence="3" key="1">
    <citation type="submission" date="2016-10" db="EMBL/GenBank/DDBJ databases">
        <authorList>
            <person name="Varghese N."/>
            <person name="Submissions S."/>
        </authorList>
    </citation>
    <scope>NUCLEOTIDE SEQUENCE [LARGE SCALE GENOMIC DNA]</scope>
    <source>
        <strain evidence="3">DSM 23313</strain>
    </source>
</reference>
<accession>A0A1G8FJ41</accession>
<evidence type="ECO:0000256" key="1">
    <source>
        <dbReference type="SAM" id="SignalP"/>
    </source>
</evidence>
<keyword evidence="1" id="KW-0732">Signal</keyword>
<organism evidence="2 3">
    <name type="scientific">Myroides phaeus</name>
    <dbReference type="NCBI Taxonomy" id="702745"/>
    <lineage>
        <taxon>Bacteria</taxon>
        <taxon>Pseudomonadati</taxon>
        <taxon>Bacteroidota</taxon>
        <taxon>Flavobacteriia</taxon>
        <taxon>Flavobacteriales</taxon>
        <taxon>Flavobacteriaceae</taxon>
        <taxon>Myroides</taxon>
    </lineage>
</organism>
<sequence length="143" mass="16593">MHTKFKLFLGVAAFFLMGLQTASAQIFQTKTNIIQKYGSDYTAHTANDNTKYITYNDEIQTEDRGTFTQTIAMYFVELDDKTEMCYMFKIFVPETEINTLKSYIRENLVQTDTAEWKDYDNKMLYQITTGAGLCVLTVVYNED</sequence>
<feature type="signal peptide" evidence="1">
    <location>
        <begin position="1"/>
        <end position="24"/>
    </location>
</feature>
<dbReference type="EMBL" id="FNDQ01000017">
    <property type="protein sequence ID" value="SDH82140.1"/>
    <property type="molecule type" value="Genomic_DNA"/>
</dbReference>